<protein>
    <submittedName>
        <fullName evidence="2">Uncharacterized protein</fullName>
    </submittedName>
</protein>
<comment type="caution">
    <text evidence="2">The sequence shown here is derived from an EMBL/GenBank/DDBJ whole genome shotgun (WGS) entry which is preliminary data.</text>
</comment>
<gene>
    <name evidence="2" type="ORF">PXEA_LOCUS22276</name>
</gene>
<accession>A0A3S5CKK8</accession>
<proteinExistence type="predicted"/>
<name>A0A3S5CKK8_9PLAT</name>
<feature type="region of interest" description="Disordered" evidence="1">
    <location>
        <begin position="82"/>
        <end position="112"/>
    </location>
</feature>
<evidence type="ECO:0000313" key="2">
    <source>
        <dbReference type="EMBL" id="VEL28836.1"/>
    </source>
</evidence>
<sequence>MPNPPLLIALRMATEAGRRAQADWSSIYDDLARLRGCLENRIASAEAWAARLSEWLEWLTRTEHQVADLSLTLRLDSVAAERDGQEADAADQPLEEARRSESTVASSEQRSENDIFCPANELRLLSMLSGCQGQTESVPFDPLKAKADHILSSCLEIKRTISNQAKQCLIDIQVRKFAWF</sequence>
<reference evidence="2" key="1">
    <citation type="submission" date="2018-11" db="EMBL/GenBank/DDBJ databases">
        <authorList>
            <consortium name="Pathogen Informatics"/>
        </authorList>
    </citation>
    <scope>NUCLEOTIDE SEQUENCE</scope>
</reference>
<organism evidence="2 3">
    <name type="scientific">Protopolystoma xenopodis</name>
    <dbReference type="NCBI Taxonomy" id="117903"/>
    <lineage>
        <taxon>Eukaryota</taxon>
        <taxon>Metazoa</taxon>
        <taxon>Spiralia</taxon>
        <taxon>Lophotrochozoa</taxon>
        <taxon>Platyhelminthes</taxon>
        <taxon>Monogenea</taxon>
        <taxon>Polyopisthocotylea</taxon>
        <taxon>Polystomatidea</taxon>
        <taxon>Polystomatidae</taxon>
        <taxon>Protopolystoma</taxon>
    </lineage>
</organism>
<keyword evidence="3" id="KW-1185">Reference proteome</keyword>
<evidence type="ECO:0000256" key="1">
    <source>
        <dbReference type="SAM" id="MobiDB-lite"/>
    </source>
</evidence>
<dbReference type="Proteomes" id="UP000784294">
    <property type="component" value="Unassembled WGS sequence"/>
</dbReference>
<dbReference type="EMBL" id="CAAALY010098181">
    <property type="protein sequence ID" value="VEL28836.1"/>
    <property type="molecule type" value="Genomic_DNA"/>
</dbReference>
<dbReference type="AlphaFoldDB" id="A0A3S5CKK8"/>
<evidence type="ECO:0000313" key="3">
    <source>
        <dbReference type="Proteomes" id="UP000784294"/>
    </source>
</evidence>